<comment type="catalytic activity">
    <reaction evidence="1">
        <text>(2R)-2-phosphoglycerate = (2R)-3-phosphoglycerate</text>
        <dbReference type="Rhea" id="RHEA:15901"/>
        <dbReference type="ChEBI" id="CHEBI:58272"/>
        <dbReference type="ChEBI" id="CHEBI:58289"/>
        <dbReference type="EC" id="5.4.2.12"/>
    </reaction>
</comment>
<evidence type="ECO:0000256" key="1">
    <source>
        <dbReference type="ARBA" id="ARBA00000370"/>
    </source>
</evidence>
<dbReference type="Pfam" id="PF10143">
    <property type="entry name" value="PhosphMutase"/>
    <property type="match status" value="1"/>
</dbReference>
<dbReference type="InterPro" id="IPR023665">
    <property type="entry name" value="ApgAM_prokaryotes"/>
</dbReference>
<comment type="similarity">
    <text evidence="4">Belongs to the BPG-independent phosphoglycerate mutase family. A-PGAM subfamily.</text>
</comment>
<name>A0A926DRH4_9FIRM</name>
<dbReference type="GO" id="GO:0046872">
    <property type="term" value="F:metal ion binding"/>
    <property type="evidence" value="ECO:0007669"/>
    <property type="project" value="InterPro"/>
</dbReference>
<organism evidence="8 9">
    <name type="scientific">Bianquea renquensis</name>
    <dbReference type="NCBI Taxonomy" id="2763661"/>
    <lineage>
        <taxon>Bacteria</taxon>
        <taxon>Bacillati</taxon>
        <taxon>Bacillota</taxon>
        <taxon>Clostridia</taxon>
        <taxon>Eubacteriales</taxon>
        <taxon>Bianqueaceae</taxon>
        <taxon>Bianquea</taxon>
    </lineage>
</organism>
<keyword evidence="5" id="KW-0324">Glycolysis</keyword>
<protein>
    <submittedName>
        <fullName evidence="8">Cofactor-independent phosphoglycerate mutase</fullName>
        <ecNumber evidence="8">5.4.2.12</ecNumber>
    </submittedName>
</protein>
<comment type="pathway">
    <text evidence="3">Carbohydrate degradation.</text>
</comment>
<feature type="domain" description="Metalloenzyme" evidence="7">
    <location>
        <begin position="1"/>
        <end position="366"/>
    </location>
</feature>
<evidence type="ECO:0000256" key="3">
    <source>
        <dbReference type="ARBA" id="ARBA00004921"/>
    </source>
</evidence>
<dbReference type="InterPro" id="IPR042253">
    <property type="entry name" value="Pglycerate_mutase_ApgM_sf"/>
</dbReference>
<evidence type="ECO:0000313" key="9">
    <source>
        <dbReference type="Proteomes" id="UP000657006"/>
    </source>
</evidence>
<dbReference type="GO" id="GO:0006096">
    <property type="term" value="P:glycolytic process"/>
    <property type="evidence" value="ECO:0007669"/>
    <property type="project" value="UniProtKB-KW"/>
</dbReference>
<gene>
    <name evidence="8" type="ORF">H8730_02750</name>
</gene>
<dbReference type="InterPro" id="IPR017850">
    <property type="entry name" value="Alkaline_phosphatase_core_sf"/>
</dbReference>
<dbReference type="NCBIfam" id="TIGR00306">
    <property type="entry name" value="apgM"/>
    <property type="match status" value="1"/>
</dbReference>
<proteinExistence type="inferred from homology"/>
<dbReference type="PANTHER" id="PTHR31209:SF4">
    <property type="entry name" value="2,3-BISPHOSPHOGLYCERATE-INDEPENDENT PHOSPHOGLYCERATE MUTASE"/>
    <property type="match status" value="1"/>
</dbReference>
<dbReference type="Proteomes" id="UP000657006">
    <property type="component" value="Unassembled WGS sequence"/>
</dbReference>
<comment type="caution">
    <text evidence="8">The sequence shown here is derived from an EMBL/GenBank/DDBJ whole genome shotgun (WGS) entry which is preliminary data.</text>
</comment>
<evidence type="ECO:0000256" key="5">
    <source>
        <dbReference type="ARBA" id="ARBA00023152"/>
    </source>
</evidence>
<dbReference type="PANTHER" id="PTHR31209">
    <property type="entry name" value="COFACTOR-INDEPENDENT PHOSPHOGLYCERATE MUTASE"/>
    <property type="match status" value="1"/>
</dbReference>
<evidence type="ECO:0000256" key="2">
    <source>
        <dbReference type="ARBA" id="ARBA00002315"/>
    </source>
</evidence>
<dbReference type="SUPFAM" id="SSF53649">
    <property type="entry name" value="Alkaline phosphatase-like"/>
    <property type="match status" value="1"/>
</dbReference>
<dbReference type="EC" id="5.4.2.12" evidence="8"/>
<evidence type="ECO:0000256" key="6">
    <source>
        <dbReference type="ARBA" id="ARBA00023235"/>
    </source>
</evidence>
<dbReference type="EMBL" id="JACRSQ010000002">
    <property type="protein sequence ID" value="MBC8542467.1"/>
    <property type="molecule type" value="Genomic_DNA"/>
</dbReference>
<evidence type="ECO:0000256" key="4">
    <source>
        <dbReference type="ARBA" id="ARBA00005524"/>
    </source>
</evidence>
<dbReference type="Gene3D" id="3.40.720.10">
    <property type="entry name" value="Alkaline Phosphatase, subunit A"/>
    <property type="match status" value="1"/>
</dbReference>
<dbReference type="Gene3D" id="3.30.70.2130">
    <property type="entry name" value="Metalloenzyme domain"/>
    <property type="match status" value="1"/>
</dbReference>
<reference evidence="8" key="1">
    <citation type="submission" date="2020-08" db="EMBL/GenBank/DDBJ databases">
        <title>Genome public.</title>
        <authorList>
            <person name="Liu C."/>
            <person name="Sun Q."/>
        </authorList>
    </citation>
    <scope>NUCLEOTIDE SEQUENCE</scope>
    <source>
        <strain evidence="8">NSJ-32</strain>
    </source>
</reference>
<dbReference type="AlphaFoldDB" id="A0A926DRH4"/>
<comment type="function">
    <text evidence="2">Catalyzes the interconversion of 2-phosphoglycerate and 3-phosphoglycerate.</text>
</comment>
<evidence type="ECO:0000313" key="8">
    <source>
        <dbReference type="EMBL" id="MBC8542467.1"/>
    </source>
</evidence>
<dbReference type="InterPro" id="IPR006124">
    <property type="entry name" value="Metalloenzyme"/>
</dbReference>
<dbReference type="PIRSF" id="PIRSF006392">
    <property type="entry name" value="IPGAM_arch"/>
    <property type="match status" value="1"/>
</dbReference>
<evidence type="ECO:0000259" key="7">
    <source>
        <dbReference type="Pfam" id="PF01676"/>
    </source>
</evidence>
<dbReference type="InterPro" id="IPR004456">
    <property type="entry name" value="Pglycerate_mutase_ApgM"/>
</dbReference>
<dbReference type="NCBIfam" id="TIGR02535">
    <property type="entry name" value="hyp_Hser_kinase"/>
    <property type="match status" value="1"/>
</dbReference>
<dbReference type="RefSeq" id="WP_177716641.1">
    <property type="nucleotide sequence ID" value="NZ_JACRSQ010000002.1"/>
</dbReference>
<keyword evidence="6 8" id="KW-0413">Isomerase</keyword>
<keyword evidence="9" id="KW-1185">Reference proteome</keyword>
<dbReference type="GO" id="GO:0004619">
    <property type="term" value="F:phosphoglycerate mutase activity"/>
    <property type="evidence" value="ECO:0007669"/>
    <property type="project" value="UniProtKB-EC"/>
</dbReference>
<dbReference type="NCBIfam" id="NF003242">
    <property type="entry name" value="PRK04200.1"/>
    <property type="match status" value="1"/>
</dbReference>
<accession>A0A926DRH4</accession>
<sequence>MKYIIVLADGMADEKQEALQGKTPVMAAKTPNIDRLAASSEILELFTIPEGLPAGSDVGNLSILGYNPKQYYAGRSPLEALSIGVPMEQGDMTYRINLVTLSEEEDYEDKRMVDYSAGEISTEESRELIAALKEALSTDRYHFYAGVSYRHILLQKGGEGRHDFTPPHDISDRLIREYLPKDPAILELMKRSHQILKDHPINLRRMAQGKNPANSIWAWGEGSPISYPSFREKYGVRGSVITAVDLLRGIAIGTGMGVISVEGATGNKNTNFAGKGEAAIRALREGVDFVYIHVEAPDECGHGGDLEGKIYSIEQIDAKIIGPILEAMEEDGEPFVMVVTPDHPTPVRLKTHTRGGVPCMIYRSGQPISHDKTPCYCEEYADAFGVHMEGYKMMDHMMKQTN</sequence>
<dbReference type="Pfam" id="PF01676">
    <property type="entry name" value="Metalloenzyme"/>
    <property type="match status" value="1"/>
</dbReference>
<dbReference type="CDD" id="cd16011">
    <property type="entry name" value="iPGM_like"/>
    <property type="match status" value="1"/>
</dbReference>